<sequence>MKYYFECRINKWIFGEKKDFPIISTLENY</sequence>
<dbReference type="EMBL" id="MK072077">
    <property type="protein sequence ID" value="AYV78435.1"/>
    <property type="molecule type" value="Genomic_DNA"/>
</dbReference>
<name>A0A3G4ZU69_9VIRU</name>
<proteinExistence type="predicted"/>
<feature type="non-terminal residue" evidence="1">
    <location>
        <position position="29"/>
    </location>
</feature>
<gene>
    <name evidence="1" type="ORF">Edafosvirus12_34</name>
</gene>
<organism evidence="1">
    <name type="scientific">Edafosvirus sp</name>
    <dbReference type="NCBI Taxonomy" id="2487765"/>
    <lineage>
        <taxon>Viruses</taxon>
        <taxon>Varidnaviria</taxon>
        <taxon>Bamfordvirae</taxon>
        <taxon>Nucleocytoviricota</taxon>
        <taxon>Megaviricetes</taxon>
        <taxon>Imitervirales</taxon>
        <taxon>Mimiviridae</taxon>
        <taxon>Klosneuvirinae</taxon>
    </lineage>
</organism>
<protein>
    <submittedName>
        <fullName evidence="1">Uncharacterized protein</fullName>
    </submittedName>
</protein>
<accession>A0A3G4ZU69</accession>
<reference evidence="1" key="1">
    <citation type="submission" date="2018-10" db="EMBL/GenBank/DDBJ databases">
        <title>Hidden diversity of soil giant viruses.</title>
        <authorList>
            <person name="Schulz F."/>
            <person name="Alteio L."/>
            <person name="Goudeau D."/>
            <person name="Ryan E.M."/>
            <person name="Malmstrom R.R."/>
            <person name="Blanchard J."/>
            <person name="Woyke T."/>
        </authorList>
    </citation>
    <scope>NUCLEOTIDE SEQUENCE</scope>
    <source>
        <strain evidence="1">EDV1</strain>
    </source>
</reference>
<evidence type="ECO:0000313" key="1">
    <source>
        <dbReference type="EMBL" id="AYV78435.1"/>
    </source>
</evidence>